<protein>
    <submittedName>
        <fullName evidence="4">Caffeoyl-CoA O-methyltransferase</fullName>
    </submittedName>
</protein>
<evidence type="ECO:0000313" key="5">
    <source>
        <dbReference type="Proteomes" id="UP000199691"/>
    </source>
</evidence>
<sequence>MTTTAEQPDKAVLLTPQVLEYVRGQLPPFTDVQRELIDATLALGQVAEMQVPPEQGALLTLLARLSGARVAVEVGTFTGYSTLALAEGVGPAGRVITCDVTDRWAGIATAAWSRAGVAERVEQQFGPAADTLRGLPEEPFVDLAFLDADKVGYRTYWEELVPRLRPNGLIVADNVLYAGEAASPDAEGNARAIREFNEHVRNDDRVESVLLTVADGLTLARKRGPGER</sequence>
<evidence type="ECO:0000313" key="4">
    <source>
        <dbReference type="EMBL" id="SDO73143.1"/>
    </source>
</evidence>
<dbReference type="Pfam" id="PF01596">
    <property type="entry name" value="Methyltransf_3"/>
    <property type="match status" value="1"/>
</dbReference>
<dbReference type="EMBL" id="FNIX01000003">
    <property type="protein sequence ID" value="SDO73143.1"/>
    <property type="molecule type" value="Genomic_DNA"/>
</dbReference>
<dbReference type="RefSeq" id="WP_090097175.1">
    <property type="nucleotide sequence ID" value="NZ_FNIX01000003.1"/>
</dbReference>
<dbReference type="SUPFAM" id="SSF53335">
    <property type="entry name" value="S-adenosyl-L-methionine-dependent methyltransferases"/>
    <property type="match status" value="1"/>
</dbReference>
<dbReference type="InterPro" id="IPR050362">
    <property type="entry name" value="Cation-dep_OMT"/>
</dbReference>
<keyword evidence="1 4" id="KW-0489">Methyltransferase</keyword>
<dbReference type="GO" id="GO:0008171">
    <property type="term" value="F:O-methyltransferase activity"/>
    <property type="evidence" value="ECO:0007669"/>
    <property type="project" value="InterPro"/>
</dbReference>
<accession>A0A1H0LYI1</accession>
<name>A0A1H0LYI1_9PSEU</name>
<dbReference type="AlphaFoldDB" id="A0A1H0LYI1"/>
<evidence type="ECO:0000256" key="3">
    <source>
        <dbReference type="ARBA" id="ARBA00022691"/>
    </source>
</evidence>
<dbReference type="PANTHER" id="PTHR10509:SF14">
    <property type="entry name" value="CAFFEOYL-COA O-METHYLTRANSFERASE 3-RELATED"/>
    <property type="match status" value="1"/>
</dbReference>
<dbReference type="InterPro" id="IPR002935">
    <property type="entry name" value="SAM_O-MeTrfase"/>
</dbReference>
<reference evidence="5" key="1">
    <citation type="submission" date="2016-10" db="EMBL/GenBank/DDBJ databases">
        <authorList>
            <person name="Varghese N."/>
            <person name="Submissions S."/>
        </authorList>
    </citation>
    <scope>NUCLEOTIDE SEQUENCE [LARGE SCALE GENOMIC DNA]</scope>
    <source>
        <strain evidence="5">CGMCC 4.6609</strain>
    </source>
</reference>
<dbReference type="PROSITE" id="PS51682">
    <property type="entry name" value="SAM_OMT_I"/>
    <property type="match status" value="1"/>
</dbReference>
<dbReference type="OrthoDB" id="9799672at2"/>
<gene>
    <name evidence="4" type="ORF">SAMN05421507_103502</name>
</gene>
<keyword evidence="5" id="KW-1185">Reference proteome</keyword>
<evidence type="ECO:0000256" key="1">
    <source>
        <dbReference type="ARBA" id="ARBA00022603"/>
    </source>
</evidence>
<dbReference type="GO" id="GO:0032259">
    <property type="term" value="P:methylation"/>
    <property type="evidence" value="ECO:0007669"/>
    <property type="project" value="UniProtKB-KW"/>
</dbReference>
<dbReference type="STRING" id="641025.SAMN05421507_103502"/>
<evidence type="ECO:0000256" key="2">
    <source>
        <dbReference type="ARBA" id="ARBA00022679"/>
    </source>
</evidence>
<dbReference type="Proteomes" id="UP000199691">
    <property type="component" value="Unassembled WGS sequence"/>
</dbReference>
<dbReference type="PANTHER" id="PTHR10509">
    <property type="entry name" value="O-METHYLTRANSFERASE-RELATED"/>
    <property type="match status" value="1"/>
</dbReference>
<keyword evidence="3" id="KW-0949">S-adenosyl-L-methionine</keyword>
<dbReference type="Gene3D" id="3.40.50.150">
    <property type="entry name" value="Vaccinia Virus protein VP39"/>
    <property type="match status" value="1"/>
</dbReference>
<proteinExistence type="predicted"/>
<organism evidence="4 5">
    <name type="scientific">Lentzea jiangxiensis</name>
    <dbReference type="NCBI Taxonomy" id="641025"/>
    <lineage>
        <taxon>Bacteria</taxon>
        <taxon>Bacillati</taxon>
        <taxon>Actinomycetota</taxon>
        <taxon>Actinomycetes</taxon>
        <taxon>Pseudonocardiales</taxon>
        <taxon>Pseudonocardiaceae</taxon>
        <taxon>Lentzea</taxon>
    </lineage>
</organism>
<dbReference type="InterPro" id="IPR029063">
    <property type="entry name" value="SAM-dependent_MTases_sf"/>
</dbReference>
<dbReference type="GO" id="GO:0008757">
    <property type="term" value="F:S-adenosylmethionine-dependent methyltransferase activity"/>
    <property type="evidence" value="ECO:0007669"/>
    <property type="project" value="TreeGrafter"/>
</dbReference>
<keyword evidence="2 4" id="KW-0808">Transferase</keyword>